<protein>
    <submittedName>
        <fullName evidence="2">Trigger factor family protein</fullName>
    </submittedName>
</protein>
<organism evidence="2 3">
    <name type="scientific">Candidatus Caccoplasma merdipullorum</name>
    <dbReference type="NCBI Taxonomy" id="2840718"/>
    <lineage>
        <taxon>Bacteria</taxon>
        <taxon>Pseudomonadati</taxon>
        <taxon>Bacteroidota</taxon>
        <taxon>Bacteroidia</taxon>
        <taxon>Bacteroidales</taxon>
        <taxon>Bacteroidaceae</taxon>
        <taxon>Bacteroidaceae incertae sedis</taxon>
        <taxon>Candidatus Caccoplasma</taxon>
    </lineage>
</organism>
<name>A0A9D9E3F7_9BACT</name>
<evidence type="ECO:0000259" key="1">
    <source>
        <dbReference type="Pfam" id="PF05697"/>
    </source>
</evidence>
<dbReference type="InterPro" id="IPR005215">
    <property type="entry name" value="Trig_fac"/>
</dbReference>
<dbReference type="GO" id="GO:0043335">
    <property type="term" value="P:protein unfolding"/>
    <property type="evidence" value="ECO:0007669"/>
    <property type="project" value="TreeGrafter"/>
</dbReference>
<gene>
    <name evidence="2" type="ORF">IAC54_01065</name>
</gene>
<evidence type="ECO:0000313" key="3">
    <source>
        <dbReference type="Proteomes" id="UP000823636"/>
    </source>
</evidence>
<dbReference type="GO" id="GO:0015031">
    <property type="term" value="P:protein transport"/>
    <property type="evidence" value="ECO:0007669"/>
    <property type="project" value="InterPro"/>
</dbReference>
<feature type="domain" description="Trigger factor ribosome-binding bacterial" evidence="1">
    <location>
        <begin position="1"/>
        <end position="147"/>
    </location>
</feature>
<proteinExistence type="predicted"/>
<comment type="caution">
    <text evidence="2">The sequence shown here is derived from an EMBL/GenBank/DDBJ whole genome shotgun (WGS) entry which is preliminary data.</text>
</comment>
<evidence type="ECO:0000313" key="2">
    <source>
        <dbReference type="EMBL" id="MBO8437476.1"/>
    </source>
</evidence>
<reference evidence="2" key="1">
    <citation type="submission" date="2020-10" db="EMBL/GenBank/DDBJ databases">
        <authorList>
            <person name="Gilroy R."/>
        </authorList>
    </citation>
    <scope>NUCLEOTIDE SEQUENCE</scope>
    <source>
        <strain evidence="2">G3-4614</strain>
    </source>
</reference>
<sequence>MEVSEKSTGKVSAEITVKIGKADYQESVDKALRSYAQKASIPGFRKGKAPKAMIQKMVGKSILIDEINKLVSEKLYNYIKDKNIGVLGEPLPSESQEKIDFDNQEDFEFTFDVAIAPEINLSLGKDDKIDFYDITIDDDMVNKQIEAFRNRFGKQEECDKVTDDNDIIKCKFTELNADGSYKEGGIVVESGMISPRHIKNEDEKKKFAGAGKGDKIVFNPAAASGGNDTELAAMLH</sequence>
<dbReference type="EMBL" id="JADIMW010000009">
    <property type="protein sequence ID" value="MBO8437476.1"/>
    <property type="molecule type" value="Genomic_DNA"/>
</dbReference>
<dbReference type="Proteomes" id="UP000823636">
    <property type="component" value="Unassembled WGS sequence"/>
</dbReference>
<dbReference type="AlphaFoldDB" id="A0A9D9E3F7"/>
<dbReference type="PANTHER" id="PTHR30560:SF3">
    <property type="entry name" value="TRIGGER FACTOR-LIKE PROTEIN TIG, CHLOROPLASTIC"/>
    <property type="match status" value="1"/>
</dbReference>
<dbReference type="GO" id="GO:0051083">
    <property type="term" value="P:'de novo' cotranslational protein folding"/>
    <property type="evidence" value="ECO:0007669"/>
    <property type="project" value="TreeGrafter"/>
</dbReference>
<dbReference type="GO" id="GO:0043022">
    <property type="term" value="F:ribosome binding"/>
    <property type="evidence" value="ECO:0007669"/>
    <property type="project" value="TreeGrafter"/>
</dbReference>
<dbReference type="InterPro" id="IPR008881">
    <property type="entry name" value="Trigger_fac_ribosome-bd_bac"/>
</dbReference>
<feature type="non-terminal residue" evidence="2">
    <location>
        <position position="236"/>
    </location>
</feature>
<dbReference type="PANTHER" id="PTHR30560">
    <property type="entry name" value="TRIGGER FACTOR CHAPERONE AND PEPTIDYL-PROLYL CIS/TRANS ISOMERASE"/>
    <property type="match status" value="1"/>
</dbReference>
<dbReference type="Gene3D" id="3.30.70.1050">
    <property type="entry name" value="Trigger factor ribosome-binding domain"/>
    <property type="match status" value="1"/>
</dbReference>
<dbReference type="GO" id="GO:0003755">
    <property type="term" value="F:peptidyl-prolyl cis-trans isomerase activity"/>
    <property type="evidence" value="ECO:0007669"/>
    <property type="project" value="TreeGrafter"/>
</dbReference>
<reference evidence="2" key="2">
    <citation type="journal article" date="2021" name="PeerJ">
        <title>Extensive microbial diversity within the chicken gut microbiome revealed by metagenomics and culture.</title>
        <authorList>
            <person name="Gilroy R."/>
            <person name="Ravi A."/>
            <person name="Getino M."/>
            <person name="Pursley I."/>
            <person name="Horton D.L."/>
            <person name="Alikhan N.F."/>
            <person name="Baker D."/>
            <person name="Gharbi K."/>
            <person name="Hall N."/>
            <person name="Watson M."/>
            <person name="Adriaenssens E.M."/>
            <person name="Foster-Nyarko E."/>
            <person name="Jarju S."/>
            <person name="Secka A."/>
            <person name="Antonio M."/>
            <person name="Oren A."/>
            <person name="Chaudhuri R.R."/>
            <person name="La Ragione R."/>
            <person name="Hildebrand F."/>
            <person name="Pallen M.J."/>
        </authorList>
    </citation>
    <scope>NUCLEOTIDE SEQUENCE</scope>
    <source>
        <strain evidence="2">G3-4614</strain>
    </source>
</reference>
<dbReference type="GO" id="GO:0044183">
    <property type="term" value="F:protein folding chaperone"/>
    <property type="evidence" value="ECO:0007669"/>
    <property type="project" value="TreeGrafter"/>
</dbReference>
<dbReference type="SUPFAM" id="SSF102735">
    <property type="entry name" value="Trigger factor ribosome-binding domain"/>
    <property type="match status" value="1"/>
</dbReference>
<dbReference type="Pfam" id="PF05697">
    <property type="entry name" value="Trigger_N"/>
    <property type="match status" value="1"/>
</dbReference>
<accession>A0A9D9E3F7</accession>
<dbReference type="InterPro" id="IPR036611">
    <property type="entry name" value="Trigger_fac_ribosome-bd_sf"/>
</dbReference>